<dbReference type="PANTHER" id="PTHR30250">
    <property type="entry name" value="PST FAMILY PREDICTED COLANIC ACID TRANSPORTER"/>
    <property type="match status" value="1"/>
</dbReference>
<evidence type="ECO:0000313" key="8">
    <source>
        <dbReference type="EMBL" id="MBA1373922.1"/>
    </source>
</evidence>
<evidence type="ECO:0000256" key="3">
    <source>
        <dbReference type="ARBA" id="ARBA00022475"/>
    </source>
</evidence>
<feature type="transmembrane region" description="Helical" evidence="7">
    <location>
        <begin position="427"/>
        <end position="449"/>
    </location>
</feature>
<feature type="transmembrane region" description="Helical" evidence="7">
    <location>
        <begin position="62"/>
        <end position="86"/>
    </location>
</feature>
<dbReference type="Proteomes" id="UP000589292">
    <property type="component" value="Unassembled WGS sequence"/>
</dbReference>
<dbReference type="GO" id="GO:0005886">
    <property type="term" value="C:plasma membrane"/>
    <property type="evidence" value="ECO:0007669"/>
    <property type="project" value="UniProtKB-SubCell"/>
</dbReference>
<keyword evidence="4 7" id="KW-0812">Transmembrane</keyword>
<evidence type="ECO:0008006" key="10">
    <source>
        <dbReference type="Google" id="ProtNLM"/>
    </source>
</evidence>
<dbReference type="Pfam" id="PF13440">
    <property type="entry name" value="Polysacc_synt_3"/>
    <property type="match status" value="1"/>
</dbReference>
<comment type="caution">
    <text evidence="8">The sequence shown here is derived from an EMBL/GenBank/DDBJ whole genome shotgun (WGS) entry which is preliminary data.</text>
</comment>
<sequence>MIPLPNARAKLRRGENVPPNAERPKANLGAAMLSMTSLLRVAVQLAAIPLLARILGPYPYGVMAIAMPIANTLASICDFGLSSIIIRYSDRIYENTGFWIAAAVTSITLTALAITSYFLGAFVHPDTGRALIALGMMLPLSCFMSIPIARLTRNRRLGIIALGDGLGITLGLVAALYFAVNNFGFWSLVIQQLVILFMRAAIYISFSGFWPRLSINTRLASLLISEGARVTGSNLFETAARTVDNMLTGILLGPRPAGAYTMAFQFARLPEMVLGGPLSMSIMGKAAAVHETKPDAKEIYCSHLRGLAFIVVPAMTGLAAISDDFTEVILGPQWSGTGSILRGLCGAGAFLALGTVNQAALTSLGAYKDRLILSMILLIGVLAAVALGSLFDVIYLSYFISVAYFCQFLVGVRLVSRRSAAAILPTALDLTITALSSALMFICITVLQASAMLKTTPIFDLSVAIPFGVATFLITSLILRGRSFFNQVANLKNLFSS</sequence>
<feature type="transmembrane region" description="Helical" evidence="7">
    <location>
        <begin position="371"/>
        <end position="390"/>
    </location>
</feature>
<comment type="similarity">
    <text evidence="2">Belongs to the polysaccharide synthase family.</text>
</comment>
<proteinExistence type="inferred from homology"/>
<keyword evidence="3" id="KW-1003">Cell membrane</keyword>
<feature type="transmembrane region" description="Helical" evidence="7">
    <location>
        <begin position="98"/>
        <end position="119"/>
    </location>
</feature>
<evidence type="ECO:0000256" key="4">
    <source>
        <dbReference type="ARBA" id="ARBA00022692"/>
    </source>
</evidence>
<feature type="transmembrane region" description="Helical" evidence="7">
    <location>
        <begin position="157"/>
        <end position="179"/>
    </location>
</feature>
<reference evidence="8 9" key="1">
    <citation type="journal article" date="1994" name="Int. J. Syst. Bacteriol.">
        <title>Phylogenetic positions of novel aerobic, bacteriochlorophyll a-containing bacteria and description of Roseococcus thiosulfatophilus gen. nov., sp. nov., Erythromicrobium ramosum gen. nov., sp. nov., and Erythrobacter litoralis sp. nov.</title>
        <authorList>
            <person name="Yurkov V."/>
            <person name="Stackebrandt E."/>
            <person name="Holmes A."/>
            <person name="Fuerst J.A."/>
            <person name="Hugenholtz P."/>
            <person name="Golecki J."/>
            <person name="Gad'on N."/>
            <person name="Gorlenko V.M."/>
            <person name="Kompantseva E.I."/>
            <person name="Drews G."/>
        </authorList>
    </citation>
    <scope>NUCLEOTIDE SEQUENCE [LARGE SCALE GENOMIC DNA]</scope>
    <source>
        <strain evidence="8 9">KR-99</strain>
    </source>
</reference>
<feature type="transmembrane region" description="Helical" evidence="7">
    <location>
        <begin position="341"/>
        <end position="364"/>
    </location>
</feature>
<evidence type="ECO:0000256" key="7">
    <source>
        <dbReference type="SAM" id="Phobius"/>
    </source>
</evidence>
<feature type="transmembrane region" description="Helical" evidence="7">
    <location>
        <begin position="396"/>
        <end position="415"/>
    </location>
</feature>
<evidence type="ECO:0000256" key="6">
    <source>
        <dbReference type="ARBA" id="ARBA00023136"/>
    </source>
</evidence>
<evidence type="ECO:0000256" key="5">
    <source>
        <dbReference type="ARBA" id="ARBA00022989"/>
    </source>
</evidence>
<protein>
    <recommendedName>
        <fullName evidence="10">Lipopolysaccharide biosynthesis protein</fullName>
    </recommendedName>
</protein>
<dbReference type="EMBL" id="VDES01000002">
    <property type="protein sequence ID" value="MBA1373922.1"/>
    <property type="molecule type" value="Genomic_DNA"/>
</dbReference>
<gene>
    <name evidence="8" type="ORF">FG486_06190</name>
</gene>
<feature type="transmembrane region" description="Helical" evidence="7">
    <location>
        <begin position="185"/>
        <end position="206"/>
    </location>
</feature>
<evidence type="ECO:0000256" key="2">
    <source>
        <dbReference type="ARBA" id="ARBA00007430"/>
    </source>
</evidence>
<feature type="transmembrane region" description="Helical" evidence="7">
    <location>
        <begin position="461"/>
        <end position="479"/>
    </location>
</feature>
<dbReference type="PANTHER" id="PTHR30250:SF10">
    <property type="entry name" value="LIPOPOLYSACCHARIDE BIOSYNTHESIS PROTEIN WZXC"/>
    <property type="match status" value="1"/>
</dbReference>
<name>A0A7V8RCF9_9SPHN</name>
<evidence type="ECO:0000256" key="1">
    <source>
        <dbReference type="ARBA" id="ARBA00004651"/>
    </source>
</evidence>
<accession>A0A7V8RCF9</accession>
<dbReference type="AlphaFoldDB" id="A0A7V8RCF9"/>
<comment type="subcellular location">
    <subcellularLocation>
        <location evidence="1">Cell membrane</location>
        <topology evidence="1">Multi-pass membrane protein</topology>
    </subcellularLocation>
</comment>
<evidence type="ECO:0000313" key="9">
    <source>
        <dbReference type="Proteomes" id="UP000589292"/>
    </source>
</evidence>
<organism evidence="8 9">
    <name type="scientific">Sphingomonas ursincola</name>
    <dbReference type="NCBI Taxonomy" id="56361"/>
    <lineage>
        <taxon>Bacteria</taxon>
        <taxon>Pseudomonadati</taxon>
        <taxon>Pseudomonadota</taxon>
        <taxon>Alphaproteobacteria</taxon>
        <taxon>Sphingomonadales</taxon>
        <taxon>Sphingomonadaceae</taxon>
        <taxon>Sphingomonas</taxon>
    </lineage>
</organism>
<feature type="transmembrane region" description="Helical" evidence="7">
    <location>
        <begin position="303"/>
        <end position="321"/>
    </location>
</feature>
<keyword evidence="5 7" id="KW-1133">Transmembrane helix</keyword>
<keyword evidence="9" id="KW-1185">Reference proteome</keyword>
<keyword evidence="6 7" id="KW-0472">Membrane</keyword>
<dbReference type="InterPro" id="IPR050833">
    <property type="entry name" value="Poly_Biosynth_Transport"/>
</dbReference>
<feature type="transmembrane region" description="Helical" evidence="7">
    <location>
        <begin position="131"/>
        <end position="150"/>
    </location>
</feature>